<dbReference type="SUPFAM" id="SSF57667">
    <property type="entry name" value="beta-beta-alpha zinc fingers"/>
    <property type="match status" value="6"/>
</dbReference>
<keyword evidence="5" id="KW-0862">Zinc</keyword>
<feature type="domain" description="C2H2-type" evidence="10">
    <location>
        <begin position="134"/>
        <end position="161"/>
    </location>
</feature>
<dbReference type="FunFam" id="3.30.160.60:FF:000065">
    <property type="entry name" value="B-cell CLL/lymphoma 6, member B"/>
    <property type="match status" value="1"/>
</dbReference>
<dbReference type="Pfam" id="PF12874">
    <property type="entry name" value="zf-met"/>
    <property type="match status" value="1"/>
</dbReference>
<dbReference type="RefSeq" id="XP_035659291.1">
    <property type="nucleotide sequence ID" value="XM_035803398.1"/>
</dbReference>
<dbReference type="KEGG" id="bfo:118404329"/>
<reference evidence="12" key="2">
    <citation type="submission" date="2025-08" db="UniProtKB">
        <authorList>
            <consortium name="RefSeq"/>
        </authorList>
    </citation>
    <scope>IDENTIFICATION</scope>
    <source>
        <strain evidence="12">S238N-H82</strain>
        <tissue evidence="12">Testes</tissue>
    </source>
</reference>
<feature type="compositionally biased region" description="Basic and acidic residues" evidence="9">
    <location>
        <begin position="96"/>
        <end position="109"/>
    </location>
</feature>
<dbReference type="Proteomes" id="UP000001554">
    <property type="component" value="Chromosome 17"/>
</dbReference>
<dbReference type="PANTHER" id="PTHR24392:SF31">
    <property type="entry name" value="C2H2-TYPE DOMAIN-CONTAINING PROTEIN"/>
    <property type="match status" value="1"/>
</dbReference>
<feature type="region of interest" description="Disordered" evidence="9">
    <location>
        <begin position="73"/>
        <end position="109"/>
    </location>
</feature>
<keyword evidence="4 8" id="KW-0863">Zinc-finger</keyword>
<dbReference type="GeneID" id="118404329"/>
<evidence type="ECO:0000256" key="3">
    <source>
        <dbReference type="ARBA" id="ARBA00022737"/>
    </source>
</evidence>
<dbReference type="GO" id="GO:0003677">
    <property type="term" value="F:DNA binding"/>
    <property type="evidence" value="ECO:0007669"/>
    <property type="project" value="UniProtKB-KW"/>
</dbReference>
<proteinExistence type="predicted"/>
<dbReference type="PROSITE" id="PS00028">
    <property type="entry name" value="ZINC_FINGER_C2H2_1"/>
    <property type="match status" value="2"/>
</dbReference>
<keyword evidence="6" id="KW-0238">DNA-binding</keyword>
<evidence type="ECO:0000256" key="4">
    <source>
        <dbReference type="ARBA" id="ARBA00022771"/>
    </source>
</evidence>
<evidence type="ECO:0000313" key="12">
    <source>
        <dbReference type="RefSeq" id="XP_035659291.1"/>
    </source>
</evidence>
<organism evidence="11 12">
    <name type="scientific">Branchiostoma floridae</name>
    <name type="common">Florida lancelet</name>
    <name type="synonym">Amphioxus</name>
    <dbReference type="NCBI Taxonomy" id="7739"/>
    <lineage>
        <taxon>Eukaryota</taxon>
        <taxon>Metazoa</taxon>
        <taxon>Chordata</taxon>
        <taxon>Cephalochordata</taxon>
        <taxon>Leptocardii</taxon>
        <taxon>Amphioxiformes</taxon>
        <taxon>Branchiostomatidae</taxon>
        <taxon>Branchiostoma</taxon>
    </lineage>
</organism>
<feature type="domain" description="C2H2-type" evidence="10">
    <location>
        <begin position="332"/>
        <end position="360"/>
    </location>
</feature>
<feature type="domain" description="C2H2-type" evidence="10">
    <location>
        <begin position="361"/>
        <end position="388"/>
    </location>
</feature>
<feature type="domain" description="C2H2-type" evidence="10">
    <location>
        <begin position="304"/>
        <end position="331"/>
    </location>
</feature>
<dbReference type="Pfam" id="PF00096">
    <property type="entry name" value="zf-C2H2"/>
    <property type="match status" value="1"/>
</dbReference>
<dbReference type="AlphaFoldDB" id="A0A9J7HGN2"/>
<dbReference type="Pfam" id="PF13909">
    <property type="entry name" value="zf-H2C2_5"/>
    <property type="match status" value="1"/>
</dbReference>
<dbReference type="PROSITE" id="PS50157">
    <property type="entry name" value="ZINC_FINGER_C2H2_2"/>
    <property type="match status" value="7"/>
</dbReference>
<evidence type="ECO:0000313" key="11">
    <source>
        <dbReference type="Proteomes" id="UP000001554"/>
    </source>
</evidence>
<keyword evidence="3" id="KW-0677">Repeat</keyword>
<dbReference type="InterPro" id="IPR013087">
    <property type="entry name" value="Znf_C2H2_type"/>
</dbReference>
<feature type="domain" description="C2H2-type" evidence="10">
    <location>
        <begin position="275"/>
        <end position="303"/>
    </location>
</feature>
<feature type="compositionally biased region" description="Polar residues" evidence="9">
    <location>
        <begin position="73"/>
        <end position="94"/>
    </location>
</feature>
<gene>
    <name evidence="12" type="primary">LOC118404329</name>
</gene>
<comment type="subcellular location">
    <subcellularLocation>
        <location evidence="1">Nucleus</location>
    </subcellularLocation>
</comment>
<feature type="domain" description="C2H2-type" evidence="10">
    <location>
        <begin position="218"/>
        <end position="246"/>
    </location>
</feature>
<keyword evidence="2" id="KW-0479">Metal-binding</keyword>
<dbReference type="FunFam" id="3.30.160.60:FF:002287">
    <property type="entry name" value="Uncharacterized protein"/>
    <property type="match status" value="1"/>
</dbReference>
<dbReference type="GO" id="GO:0008270">
    <property type="term" value="F:zinc ion binding"/>
    <property type="evidence" value="ECO:0007669"/>
    <property type="project" value="UniProtKB-KW"/>
</dbReference>
<dbReference type="FunFam" id="3.30.160.60:FF:003030">
    <property type="match status" value="1"/>
</dbReference>
<evidence type="ECO:0000256" key="1">
    <source>
        <dbReference type="ARBA" id="ARBA00004123"/>
    </source>
</evidence>
<dbReference type="FunFam" id="3.30.160.60:FF:003942">
    <property type="match status" value="1"/>
</dbReference>
<dbReference type="FunFam" id="3.30.160.60:FF:000834">
    <property type="entry name" value="Uncharacterized protein"/>
    <property type="match status" value="1"/>
</dbReference>
<evidence type="ECO:0000256" key="7">
    <source>
        <dbReference type="ARBA" id="ARBA00023242"/>
    </source>
</evidence>
<evidence type="ECO:0000256" key="2">
    <source>
        <dbReference type="ARBA" id="ARBA00022723"/>
    </source>
</evidence>
<name>A0A9J7HGN2_BRAFL</name>
<feature type="domain" description="C2H2-type" evidence="10">
    <location>
        <begin position="247"/>
        <end position="274"/>
    </location>
</feature>
<dbReference type="GO" id="GO:0006357">
    <property type="term" value="P:regulation of transcription by RNA polymerase II"/>
    <property type="evidence" value="ECO:0000318"/>
    <property type="project" value="GO_Central"/>
</dbReference>
<dbReference type="GO" id="GO:0005634">
    <property type="term" value="C:nucleus"/>
    <property type="evidence" value="ECO:0007669"/>
    <property type="project" value="UniProtKB-SubCell"/>
</dbReference>
<evidence type="ECO:0000256" key="5">
    <source>
        <dbReference type="ARBA" id="ARBA00022833"/>
    </source>
</evidence>
<dbReference type="InterPro" id="IPR036236">
    <property type="entry name" value="Znf_C2H2_sf"/>
</dbReference>
<keyword evidence="11" id="KW-1185">Reference proteome</keyword>
<dbReference type="FunFam" id="3.30.160.60:FF:001706">
    <property type="entry name" value="Uncharacterized protein"/>
    <property type="match status" value="1"/>
</dbReference>
<dbReference type="SMART" id="SM00355">
    <property type="entry name" value="ZnF_C2H2"/>
    <property type="match status" value="9"/>
</dbReference>
<keyword evidence="7" id="KW-0539">Nucleus</keyword>
<dbReference type="GO" id="GO:0000981">
    <property type="term" value="F:DNA-binding transcription factor activity, RNA polymerase II-specific"/>
    <property type="evidence" value="ECO:0000318"/>
    <property type="project" value="GO_Central"/>
</dbReference>
<protein>
    <submittedName>
        <fullName evidence="12">Gastrula zinc finger protein XlCGF8.2DB-like</fullName>
    </submittedName>
</protein>
<reference evidence="11" key="1">
    <citation type="journal article" date="2020" name="Nat. Ecol. Evol.">
        <title>Deeply conserved synteny resolves early events in vertebrate evolution.</title>
        <authorList>
            <person name="Simakov O."/>
            <person name="Marletaz F."/>
            <person name="Yue J.X."/>
            <person name="O'Connell B."/>
            <person name="Jenkins J."/>
            <person name="Brandt A."/>
            <person name="Calef R."/>
            <person name="Tung C.H."/>
            <person name="Huang T.K."/>
            <person name="Schmutz J."/>
            <person name="Satoh N."/>
            <person name="Yu J.K."/>
            <person name="Putnam N.H."/>
            <person name="Green R.E."/>
            <person name="Rokhsar D.S."/>
        </authorList>
    </citation>
    <scope>NUCLEOTIDE SEQUENCE [LARGE SCALE GENOMIC DNA]</scope>
    <source>
        <strain evidence="11">S238N-H82</strain>
    </source>
</reference>
<accession>A0A9J7HGN2</accession>
<feature type="region of interest" description="Disordered" evidence="9">
    <location>
        <begin position="1"/>
        <end position="54"/>
    </location>
</feature>
<evidence type="ECO:0000256" key="9">
    <source>
        <dbReference type="SAM" id="MobiDB-lite"/>
    </source>
</evidence>
<dbReference type="FunFam" id="3.30.160.60:FF:003098">
    <property type="match status" value="1"/>
</dbReference>
<sequence>MHKSKFSQESARACGPPSEKLPKEQTANEMHIEDNEVELEDTGWQKNGKEDELFQKMHSQGQETCDLNIATRHTGSMTNNGEDQSADTGRQQDVLSEERCGENRTQPEEVSIEQKDILDQRVKTKHFDENEKPFMCKECGYRSAYRSGLSRHKKKHTGEIDHNCDLCDYSVTNLHILARHILANHTTGENPYTCKVCDFRTTSKSHMVSHIRAQSRVFKCDQCDYSAKRKEGLERHIRARHTDEKPYMCEECGYKMADLSSLHTHRRKHTGHKPHKCDLCDYSAARKSYLDNHMMVKHTGEKPYMCEECGYRTAHRNALARHMKNHTGEKAHKCDLCDYSAAQKGTLDTHIMAKHTGEKPYMCGECGYRTAVRSSLAQHKKKHIVEKP</sequence>
<dbReference type="OrthoDB" id="10032537at2759"/>
<evidence type="ECO:0000256" key="6">
    <source>
        <dbReference type="ARBA" id="ARBA00023125"/>
    </source>
</evidence>
<dbReference type="Gene3D" id="3.30.160.60">
    <property type="entry name" value="Classic Zinc Finger"/>
    <property type="match status" value="8"/>
</dbReference>
<evidence type="ECO:0000256" key="8">
    <source>
        <dbReference type="PROSITE-ProRule" id="PRU00042"/>
    </source>
</evidence>
<dbReference type="PANTHER" id="PTHR24392">
    <property type="entry name" value="ZINC FINGER PROTEIN"/>
    <property type="match status" value="1"/>
</dbReference>
<evidence type="ECO:0000259" key="10">
    <source>
        <dbReference type="PROSITE" id="PS50157"/>
    </source>
</evidence>
<dbReference type="FunFam" id="3.30.160.60:FF:000910">
    <property type="entry name" value="Uncharacterized protein"/>
    <property type="match status" value="1"/>
</dbReference>